<dbReference type="Gene3D" id="1.10.260.40">
    <property type="entry name" value="lambda repressor-like DNA-binding domains"/>
    <property type="match status" value="1"/>
</dbReference>
<dbReference type="EMBL" id="JACHOU010000022">
    <property type="protein sequence ID" value="MBB6357279.1"/>
    <property type="molecule type" value="Genomic_DNA"/>
</dbReference>
<dbReference type="InterPro" id="IPR001387">
    <property type="entry name" value="Cro/C1-type_HTH"/>
</dbReference>
<dbReference type="SUPFAM" id="SSF47413">
    <property type="entry name" value="lambda repressor-like DNA-binding domains"/>
    <property type="match status" value="1"/>
</dbReference>
<comment type="caution">
    <text evidence="2">The sequence shown here is derived from an EMBL/GenBank/DDBJ whole genome shotgun (WGS) entry which is preliminary data.</text>
</comment>
<accession>A0A7X0FCL9</accession>
<dbReference type="Pfam" id="PF13560">
    <property type="entry name" value="HTH_31"/>
    <property type="match status" value="1"/>
</dbReference>
<dbReference type="Proteomes" id="UP000536262">
    <property type="component" value="Unassembled WGS sequence"/>
</dbReference>
<evidence type="ECO:0000259" key="1">
    <source>
        <dbReference type="PROSITE" id="PS50943"/>
    </source>
</evidence>
<organism evidence="2 3">
    <name type="scientific">Aminobacter aganoensis</name>
    <dbReference type="NCBI Taxonomy" id="83264"/>
    <lineage>
        <taxon>Bacteria</taxon>
        <taxon>Pseudomonadati</taxon>
        <taxon>Pseudomonadota</taxon>
        <taxon>Alphaproteobacteria</taxon>
        <taxon>Hyphomicrobiales</taxon>
        <taxon>Phyllobacteriaceae</taxon>
        <taxon>Aminobacter</taxon>
    </lineage>
</organism>
<reference evidence="2 3" key="1">
    <citation type="submission" date="2020-08" db="EMBL/GenBank/DDBJ databases">
        <title>Genomic Encyclopedia of Type Strains, Phase IV (KMG-IV): sequencing the most valuable type-strain genomes for metagenomic binning, comparative biology and taxonomic classification.</title>
        <authorList>
            <person name="Goeker M."/>
        </authorList>
    </citation>
    <scope>NUCLEOTIDE SEQUENCE [LARGE SCALE GENOMIC DNA]</scope>
    <source>
        <strain evidence="2 3">DSM 7051</strain>
    </source>
</reference>
<proteinExistence type="predicted"/>
<dbReference type="InterPro" id="IPR010982">
    <property type="entry name" value="Lambda_DNA-bd_dom_sf"/>
</dbReference>
<evidence type="ECO:0000313" key="3">
    <source>
        <dbReference type="Proteomes" id="UP000536262"/>
    </source>
</evidence>
<keyword evidence="3" id="KW-1185">Reference proteome</keyword>
<name>A0A7X0FCL9_9HYPH</name>
<protein>
    <submittedName>
        <fullName evidence="2">Transcriptional regulator with XRE-family HTH domain</fullName>
    </submittedName>
</protein>
<dbReference type="AlphaFoldDB" id="A0A7X0FCL9"/>
<dbReference type="PROSITE" id="PS50943">
    <property type="entry name" value="HTH_CROC1"/>
    <property type="match status" value="1"/>
</dbReference>
<feature type="domain" description="HTH cro/C1-type" evidence="1">
    <location>
        <begin position="29"/>
        <end position="83"/>
    </location>
</feature>
<dbReference type="SMART" id="SM00530">
    <property type="entry name" value="HTH_XRE"/>
    <property type="match status" value="1"/>
</dbReference>
<gene>
    <name evidence="2" type="ORF">GGR00_005100</name>
</gene>
<evidence type="ECO:0000313" key="2">
    <source>
        <dbReference type="EMBL" id="MBB6357279.1"/>
    </source>
</evidence>
<dbReference type="CDD" id="cd00093">
    <property type="entry name" value="HTH_XRE"/>
    <property type="match status" value="1"/>
</dbReference>
<dbReference type="GO" id="GO:0003677">
    <property type="term" value="F:DNA binding"/>
    <property type="evidence" value="ECO:0007669"/>
    <property type="project" value="InterPro"/>
</dbReference>
<sequence>MEAPICNGMGQIVLATLGTERHQALITLLIRKREAAGLTQTQFSDRLGQYQSFVARLESGQRRVDVVEFLRFAEILDFDASAAIASLLKIPD</sequence>
<dbReference type="RefSeq" id="WP_246441633.1">
    <property type="nucleotide sequence ID" value="NZ_BAABEG010000004.1"/>
</dbReference>